<dbReference type="PROSITE" id="PS50222">
    <property type="entry name" value="EF_HAND_2"/>
    <property type="match status" value="1"/>
</dbReference>
<feature type="domain" description="EF-hand" evidence="5">
    <location>
        <begin position="480"/>
        <end position="515"/>
    </location>
</feature>
<dbReference type="OMA" id="WISAKFG"/>
<keyword evidence="1" id="KW-0479">Metal-binding</keyword>
<dbReference type="PANTHER" id="PTHR34524">
    <property type="entry name" value="CALCYPHOSIN"/>
    <property type="match status" value="1"/>
</dbReference>
<keyword evidence="7" id="KW-1185">Reference proteome</keyword>
<accession>A0A1Q9D9E1</accession>
<dbReference type="Gene3D" id="1.10.238.10">
    <property type="entry name" value="EF-hand"/>
    <property type="match status" value="2"/>
</dbReference>
<dbReference type="PROSITE" id="PS00018">
    <property type="entry name" value="EF_HAND_1"/>
    <property type="match status" value="3"/>
</dbReference>
<dbReference type="PANTHER" id="PTHR34524:SF6">
    <property type="entry name" value="CALCYPHOSINE LIKE"/>
    <property type="match status" value="1"/>
</dbReference>
<dbReference type="SMART" id="SM00054">
    <property type="entry name" value="EFh"/>
    <property type="match status" value="4"/>
</dbReference>
<evidence type="ECO:0000313" key="7">
    <source>
        <dbReference type="Proteomes" id="UP000186817"/>
    </source>
</evidence>
<dbReference type="InterPro" id="IPR018247">
    <property type="entry name" value="EF_Hand_1_Ca_BS"/>
</dbReference>
<dbReference type="InterPro" id="IPR011992">
    <property type="entry name" value="EF-hand-dom_pair"/>
</dbReference>
<evidence type="ECO:0000256" key="3">
    <source>
        <dbReference type="ARBA" id="ARBA00022837"/>
    </source>
</evidence>
<keyword evidence="3" id="KW-0106">Calcium</keyword>
<evidence type="ECO:0000259" key="5">
    <source>
        <dbReference type="PROSITE" id="PS50222"/>
    </source>
</evidence>
<evidence type="ECO:0000256" key="4">
    <source>
        <dbReference type="SAM" id="MobiDB-lite"/>
    </source>
</evidence>
<organism evidence="6 7">
    <name type="scientific">Symbiodinium microadriaticum</name>
    <name type="common">Dinoflagellate</name>
    <name type="synonym">Zooxanthella microadriatica</name>
    <dbReference type="NCBI Taxonomy" id="2951"/>
    <lineage>
        <taxon>Eukaryota</taxon>
        <taxon>Sar</taxon>
        <taxon>Alveolata</taxon>
        <taxon>Dinophyceae</taxon>
        <taxon>Suessiales</taxon>
        <taxon>Symbiodiniaceae</taxon>
        <taxon>Symbiodinium</taxon>
    </lineage>
</organism>
<dbReference type="Proteomes" id="UP000186817">
    <property type="component" value="Unassembled WGS sequence"/>
</dbReference>
<dbReference type="InterPro" id="IPR051581">
    <property type="entry name" value="Ca-bind"/>
</dbReference>
<dbReference type="OrthoDB" id="409465at2759"/>
<dbReference type="EMBL" id="LSRX01000650">
    <property type="protein sequence ID" value="OLP91760.1"/>
    <property type="molecule type" value="Genomic_DNA"/>
</dbReference>
<dbReference type="InterPro" id="IPR002048">
    <property type="entry name" value="EF_hand_dom"/>
</dbReference>
<sequence length="734" mass="83416">MTESLAAVRRKSALLEEQSQELRRAKERHALISTLTDKGGGYFLVGWRRELDPDGSMDVELKELDWHLRRLGLLELSARNIVGPSAESLTLEDLSKKDGDLVRRVREWIKEKFGSPADVWNVIDAKQTGSLDRAGWTSSCLAAGFDGTVEELHYLFQFVDIDEGGSINKEEILFLETDSQARDKAIFEEKMKSKGQVERLWASVYWSELHKGHSPLSRTAPRPWMAKAFEALPPLVIVQRQHRLREARRTQRQSKSKFLKFLCEKYGSCARAWRRGIDPDGHFFADKLILRHFCRQHELDYQVHMPSLWTTLDSDSDGKISLQDISPLGAVALASFRAWCRKKCGSCRAVWSLPEMEKARASPQLSGDSRLISVKKMLIGHFVESLKALGWICSGDQAEMLSALDFFNAGFVSQADLYWLDTWEPPLFLISEPSEEAWNEVKHILLDRYGSPLHAWRELDLDGQNEVSWTEFVAGCRRVRFKGDVGAAWRFIDNDASGYISMEEFSPDIYNVLMSFKQWASRLYGSVGNAFKNFDKEGNGTLTLHILRRCCQKGKWSGDAQELFQCVGPTSSRQDPSKKLITVEDVAFLDLWPDREKDDKVEDEESPSCRSPSPKSDAHPRLFKKPAPQAPTSTARSTPKLARPETTSSLRKEHSAELAASSPQKAAQIQRTYCCRSLQRRGHQHRHQKHAAKSKLPWLDKLHRLCREAPIAFEATKDRGDVSAEVPIGHFDTT</sequence>
<evidence type="ECO:0000313" key="6">
    <source>
        <dbReference type="EMBL" id="OLP91760.1"/>
    </source>
</evidence>
<reference evidence="6 7" key="1">
    <citation type="submission" date="2016-02" db="EMBL/GenBank/DDBJ databases">
        <title>Genome analysis of coral dinoflagellate symbionts highlights evolutionary adaptations to a symbiotic lifestyle.</title>
        <authorList>
            <person name="Aranda M."/>
            <person name="Li Y."/>
            <person name="Liew Y.J."/>
            <person name="Baumgarten S."/>
            <person name="Simakov O."/>
            <person name="Wilson M."/>
            <person name="Piel J."/>
            <person name="Ashoor H."/>
            <person name="Bougouffa S."/>
            <person name="Bajic V.B."/>
            <person name="Ryu T."/>
            <person name="Ravasi T."/>
            <person name="Bayer T."/>
            <person name="Micklem G."/>
            <person name="Kim H."/>
            <person name="Bhak J."/>
            <person name="Lajeunesse T.C."/>
            <person name="Voolstra C.R."/>
        </authorList>
    </citation>
    <scope>NUCLEOTIDE SEQUENCE [LARGE SCALE GENOMIC DNA]</scope>
    <source>
        <strain evidence="6 7">CCMP2467</strain>
    </source>
</reference>
<dbReference type="AlphaFoldDB" id="A0A1Q9D9E1"/>
<evidence type="ECO:0000256" key="1">
    <source>
        <dbReference type="ARBA" id="ARBA00022723"/>
    </source>
</evidence>
<gene>
    <name evidence="6" type="ORF">AK812_SmicGene26509</name>
</gene>
<protein>
    <recommendedName>
        <fullName evidence="5">EF-hand domain-containing protein</fullName>
    </recommendedName>
</protein>
<dbReference type="GO" id="GO:0005509">
    <property type="term" value="F:calcium ion binding"/>
    <property type="evidence" value="ECO:0007669"/>
    <property type="project" value="InterPro"/>
</dbReference>
<comment type="caution">
    <text evidence="6">The sequence shown here is derived from an EMBL/GenBank/DDBJ whole genome shotgun (WGS) entry which is preliminary data.</text>
</comment>
<evidence type="ECO:0000256" key="2">
    <source>
        <dbReference type="ARBA" id="ARBA00022737"/>
    </source>
</evidence>
<name>A0A1Q9D9E1_SYMMI</name>
<feature type="region of interest" description="Disordered" evidence="4">
    <location>
        <begin position="597"/>
        <end position="664"/>
    </location>
</feature>
<proteinExistence type="predicted"/>
<keyword evidence="2" id="KW-0677">Repeat</keyword>
<dbReference type="SUPFAM" id="SSF47473">
    <property type="entry name" value="EF-hand"/>
    <property type="match status" value="1"/>
</dbReference>